<protein>
    <recommendedName>
        <fullName evidence="3">Secreted Zn-dependent protease</fullName>
    </recommendedName>
</protein>
<dbReference type="eggNOG" id="COG5664">
    <property type="taxonomic scope" value="Bacteria"/>
</dbReference>
<organism evidence="2">
    <name type="scientific">Chelativorans sp. (strain BNC1)</name>
    <dbReference type="NCBI Taxonomy" id="266779"/>
    <lineage>
        <taxon>Bacteria</taxon>
        <taxon>Pseudomonadati</taxon>
        <taxon>Pseudomonadota</taxon>
        <taxon>Alphaproteobacteria</taxon>
        <taxon>Hyphomicrobiales</taxon>
        <taxon>Phyllobacteriaceae</taxon>
        <taxon>Chelativorans</taxon>
    </lineage>
</organism>
<accession>Q11JV8</accession>
<proteinExistence type="predicted"/>
<dbReference type="EMBL" id="CP000390">
    <property type="protein sequence ID" value="ABG62317.1"/>
    <property type="molecule type" value="Genomic_DNA"/>
</dbReference>
<keyword evidence="1" id="KW-0732">Signal</keyword>
<dbReference type="PIRSF" id="PIRSF010521">
    <property type="entry name" value="DUF922_bac"/>
    <property type="match status" value="1"/>
</dbReference>
<dbReference type="InterPro" id="IPR010321">
    <property type="entry name" value="DUF922"/>
</dbReference>
<evidence type="ECO:0000313" key="2">
    <source>
        <dbReference type="EMBL" id="ABG62317.1"/>
    </source>
</evidence>
<dbReference type="KEGG" id="mes:Meso_0920"/>
<dbReference type="HOGENOM" id="CLU_1347729_0_0_5"/>
<dbReference type="AlphaFoldDB" id="Q11JV8"/>
<feature type="chain" id="PRO_5004180197" description="Secreted Zn-dependent protease" evidence="1">
    <location>
        <begin position="23"/>
        <end position="202"/>
    </location>
</feature>
<gene>
    <name evidence="2" type="ordered locus">Meso_0920</name>
</gene>
<feature type="signal peptide" evidence="1">
    <location>
        <begin position="1"/>
        <end position="22"/>
    </location>
</feature>
<evidence type="ECO:0000256" key="1">
    <source>
        <dbReference type="SAM" id="SignalP"/>
    </source>
</evidence>
<evidence type="ECO:0008006" key="3">
    <source>
        <dbReference type="Google" id="ProtNLM"/>
    </source>
</evidence>
<sequence precursor="true">MKLVWLLAIASVSALSPAIARADWKPAEKIVTYPVSGKTGIELYRSIGENGPKVGVGRVIAYTDFDLKWSRDYQPRNGGCVLASAKPFLTITYRLPKVSGKLPPETQPLWEAFIAGVEKHERVHGEIILDMVKKIEAVSVGLTTSDDPACQKIREVLTQKLGELSQEQRRRSREFDKVEMSDGGNVHQLVLRLVNGQTEMSE</sequence>
<reference evidence="2" key="1">
    <citation type="submission" date="2006-06" db="EMBL/GenBank/DDBJ databases">
        <title>Complete sequence of chromosome of Chelativorans sp. BNC1.</title>
        <authorList>
            <consortium name="US DOE Joint Genome Institute"/>
            <person name="Copeland A."/>
            <person name="Lucas S."/>
            <person name="Lapidus A."/>
            <person name="Barry K."/>
            <person name="Detter J.C."/>
            <person name="Glavina del Rio T."/>
            <person name="Hammon N."/>
            <person name="Israni S."/>
            <person name="Dalin E."/>
            <person name="Tice H."/>
            <person name="Pitluck S."/>
            <person name="Chertkov O."/>
            <person name="Brettin T."/>
            <person name="Bruce D."/>
            <person name="Han C."/>
            <person name="Tapia R."/>
            <person name="Gilna P."/>
            <person name="Schmutz J."/>
            <person name="Larimer F."/>
            <person name="Land M."/>
            <person name="Hauser L."/>
            <person name="Kyrpides N."/>
            <person name="Mikhailova N."/>
            <person name="Richardson P."/>
        </authorList>
    </citation>
    <scope>NUCLEOTIDE SEQUENCE</scope>
    <source>
        <strain evidence="2">BNC1</strain>
    </source>
</reference>
<dbReference type="Pfam" id="PF06037">
    <property type="entry name" value="DUF922"/>
    <property type="match status" value="1"/>
</dbReference>
<name>Q11JV8_CHESB</name>